<evidence type="ECO:0000256" key="1">
    <source>
        <dbReference type="SAM" id="MobiDB-lite"/>
    </source>
</evidence>
<feature type="compositionally biased region" description="Low complexity" evidence="1">
    <location>
        <begin position="470"/>
        <end position="480"/>
    </location>
</feature>
<proteinExistence type="predicted"/>
<dbReference type="AlphaFoldDB" id="M2SNB5"/>
<protein>
    <submittedName>
        <fullName evidence="2">Uncharacterized protein</fullName>
    </submittedName>
</protein>
<evidence type="ECO:0000313" key="2">
    <source>
        <dbReference type="EMBL" id="EMD58616.1"/>
    </source>
</evidence>
<dbReference type="Proteomes" id="UP000016934">
    <property type="component" value="Unassembled WGS sequence"/>
</dbReference>
<dbReference type="GeneID" id="19137923"/>
<keyword evidence="3" id="KW-1185">Reference proteome</keyword>
<evidence type="ECO:0000313" key="3">
    <source>
        <dbReference type="Proteomes" id="UP000016934"/>
    </source>
</evidence>
<feature type="region of interest" description="Disordered" evidence="1">
    <location>
        <begin position="1"/>
        <end position="26"/>
    </location>
</feature>
<reference evidence="2 3" key="1">
    <citation type="journal article" date="2012" name="PLoS Pathog.">
        <title>Diverse lifestyles and strategies of plant pathogenesis encoded in the genomes of eighteen Dothideomycetes fungi.</title>
        <authorList>
            <person name="Ohm R.A."/>
            <person name="Feau N."/>
            <person name="Henrissat B."/>
            <person name="Schoch C.L."/>
            <person name="Horwitz B.A."/>
            <person name="Barry K.W."/>
            <person name="Condon B.J."/>
            <person name="Copeland A.C."/>
            <person name="Dhillon B."/>
            <person name="Glaser F."/>
            <person name="Hesse C.N."/>
            <person name="Kosti I."/>
            <person name="LaButti K."/>
            <person name="Lindquist E.A."/>
            <person name="Lucas S."/>
            <person name="Salamov A.A."/>
            <person name="Bradshaw R.E."/>
            <person name="Ciuffetti L."/>
            <person name="Hamelin R.C."/>
            <person name="Kema G.H.J."/>
            <person name="Lawrence C."/>
            <person name="Scott J.A."/>
            <person name="Spatafora J.W."/>
            <person name="Turgeon B.G."/>
            <person name="de Wit P.J.G.M."/>
            <person name="Zhong S."/>
            <person name="Goodwin S.B."/>
            <person name="Grigoriev I.V."/>
        </authorList>
    </citation>
    <scope>NUCLEOTIDE SEQUENCE [LARGE SCALE GENOMIC DNA]</scope>
    <source>
        <strain evidence="3">ND90Pr / ATCC 201652</strain>
    </source>
</reference>
<organism evidence="2 3">
    <name type="scientific">Cochliobolus sativus (strain ND90Pr / ATCC 201652)</name>
    <name type="common">Common root rot and spot blotch fungus</name>
    <name type="synonym">Bipolaris sorokiniana</name>
    <dbReference type="NCBI Taxonomy" id="665912"/>
    <lineage>
        <taxon>Eukaryota</taxon>
        <taxon>Fungi</taxon>
        <taxon>Dikarya</taxon>
        <taxon>Ascomycota</taxon>
        <taxon>Pezizomycotina</taxon>
        <taxon>Dothideomycetes</taxon>
        <taxon>Pleosporomycetidae</taxon>
        <taxon>Pleosporales</taxon>
        <taxon>Pleosporineae</taxon>
        <taxon>Pleosporaceae</taxon>
        <taxon>Bipolaris</taxon>
    </lineage>
</organism>
<dbReference type="KEGG" id="bsc:COCSADRAFT_348881"/>
<dbReference type="RefSeq" id="XP_007705703.1">
    <property type="nucleotide sequence ID" value="XM_007707513.1"/>
</dbReference>
<gene>
    <name evidence="2" type="ORF">COCSADRAFT_348881</name>
</gene>
<dbReference type="OrthoDB" id="3797183at2759"/>
<sequence length="557" mass="62825">MSSPNNTKGKRVIATKAPRQRPASITPEPTISQLLSTRPWLSRPQSVSEQDRFIIHYRDNLIPGATAPKDWNEVTAEFNEKFREQLKPLSWKTLSKRCGVARKIFLGENEDYARVLTYPVPDIDTERESDEDVDMDTKISKALLPIPSIRSMPGFYDPASISDTYITPTTRAKFHIRNRTTSFVRFHFLNPNEDCLAKDNPQCVDIKILIANSPFYARNLQRNTHFTIIDVPKKFTAHTVNAFIQLIAPVCATRLPEHYLWKAQVATPGVYDRFGAVKAEKIDWTVESLLDLLFFAQILEVDWVVDMVIDRLHFLFVEQKRLNQVNGAVSDTQRVAGRSRASMAAMQLTKLSTEDFGQGVITHLAEISMDMSTLRFIADLMSGLGSKVDAKWIARTSDKVKHVFTYASEDYLINSSREGHCKRYHHHPHTARGCYTSCVNHPPATFIKALYHFATPEELIRHSNGLLPSGASSISNTGSSKLREENSSPEMLDTEKKVLEMESRLEKAKAALRWARDASGVEKQHAMREAGEAAEEMYGPSQLYCGGLMSTVVLSTS</sequence>
<dbReference type="EMBL" id="KB445655">
    <property type="protein sequence ID" value="EMD58616.1"/>
    <property type="molecule type" value="Genomic_DNA"/>
</dbReference>
<reference evidence="3" key="2">
    <citation type="journal article" date="2013" name="PLoS Genet.">
        <title>Comparative genome structure, secondary metabolite, and effector coding capacity across Cochliobolus pathogens.</title>
        <authorList>
            <person name="Condon B.J."/>
            <person name="Leng Y."/>
            <person name="Wu D."/>
            <person name="Bushley K.E."/>
            <person name="Ohm R.A."/>
            <person name="Otillar R."/>
            <person name="Martin J."/>
            <person name="Schackwitz W."/>
            <person name="Grimwood J."/>
            <person name="MohdZainudin N."/>
            <person name="Xue C."/>
            <person name="Wang R."/>
            <person name="Manning V.A."/>
            <person name="Dhillon B."/>
            <person name="Tu Z.J."/>
            <person name="Steffenson B.J."/>
            <person name="Salamov A."/>
            <person name="Sun H."/>
            <person name="Lowry S."/>
            <person name="LaButti K."/>
            <person name="Han J."/>
            <person name="Copeland A."/>
            <person name="Lindquist E."/>
            <person name="Barry K."/>
            <person name="Schmutz J."/>
            <person name="Baker S.E."/>
            <person name="Ciuffetti L.M."/>
            <person name="Grigoriev I.V."/>
            <person name="Zhong S."/>
            <person name="Turgeon B.G."/>
        </authorList>
    </citation>
    <scope>NUCLEOTIDE SEQUENCE [LARGE SCALE GENOMIC DNA]</scope>
    <source>
        <strain evidence="3">ND90Pr / ATCC 201652</strain>
    </source>
</reference>
<name>M2SNB5_COCSN</name>
<accession>M2SNB5</accession>
<dbReference type="OMA" id="WMINEQA"/>
<feature type="region of interest" description="Disordered" evidence="1">
    <location>
        <begin position="470"/>
        <end position="491"/>
    </location>
</feature>
<dbReference type="HOGENOM" id="CLU_423425_0_0_1"/>